<dbReference type="PANTHER" id="PTHR33446">
    <property type="entry name" value="PROTEIN TONB-RELATED"/>
    <property type="match status" value="1"/>
</dbReference>
<name>A0A502F5W6_9FLAO</name>
<evidence type="ECO:0000313" key="3">
    <source>
        <dbReference type="EMBL" id="TPG44051.1"/>
    </source>
</evidence>
<dbReference type="GO" id="GO:0055085">
    <property type="term" value="P:transmembrane transport"/>
    <property type="evidence" value="ECO:0007669"/>
    <property type="project" value="InterPro"/>
</dbReference>
<comment type="caution">
    <text evidence="3">The sequence shown here is derived from an EMBL/GenBank/DDBJ whole genome shotgun (WGS) entry which is preliminary data.</text>
</comment>
<dbReference type="SUPFAM" id="SSF74653">
    <property type="entry name" value="TolA/TonB C-terminal domain"/>
    <property type="match status" value="1"/>
</dbReference>
<keyword evidence="1" id="KW-0732">Signal</keyword>
<gene>
    <name evidence="3" type="ORF">EAH81_05730</name>
</gene>
<dbReference type="RefSeq" id="WP_140504692.1">
    <property type="nucleotide sequence ID" value="NZ_RCZH01000003.1"/>
</dbReference>
<dbReference type="Gene3D" id="3.30.1150.10">
    <property type="match status" value="1"/>
</dbReference>
<dbReference type="Pfam" id="PF03544">
    <property type="entry name" value="TonB_C"/>
    <property type="match status" value="1"/>
</dbReference>
<dbReference type="GO" id="GO:0098797">
    <property type="term" value="C:plasma membrane protein complex"/>
    <property type="evidence" value="ECO:0007669"/>
    <property type="project" value="TreeGrafter"/>
</dbReference>
<feature type="domain" description="TonB C-terminal" evidence="2">
    <location>
        <begin position="239"/>
        <end position="301"/>
    </location>
</feature>
<dbReference type="PROSITE" id="PS51257">
    <property type="entry name" value="PROKAR_LIPOPROTEIN"/>
    <property type="match status" value="1"/>
</dbReference>
<feature type="signal peptide" evidence="1">
    <location>
        <begin position="1"/>
        <end position="20"/>
    </location>
</feature>
<dbReference type="AlphaFoldDB" id="A0A502F5W6"/>
<dbReference type="EMBL" id="RCZH01000003">
    <property type="protein sequence ID" value="TPG44051.1"/>
    <property type="molecule type" value="Genomic_DNA"/>
</dbReference>
<keyword evidence="4" id="KW-1185">Reference proteome</keyword>
<evidence type="ECO:0000259" key="2">
    <source>
        <dbReference type="Pfam" id="PF03544"/>
    </source>
</evidence>
<organism evidence="3 4">
    <name type="scientific">Flavobacterium pectinovorum</name>
    <dbReference type="NCBI Taxonomy" id="29533"/>
    <lineage>
        <taxon>Bacteria</taxon>
        <taxon>Pseudomonadati</taxon>
        <taxon>Bacteroidota</taxon>
        <taxon>Flavobacteriia</taxon>
        <taxon>Flavobacteriales</taxon>
        <taxon>Flavobacteriaceae</taxon>
        <taxon>Flavobacterium</taxon>
    </lineage>
</organism>
<evidence type="ECO:0000313" key="4">
    <source>
        <dbReference type="Proteomes" id="UP000319700"/>
    </source>
</evidence>
<dbReference type="GO" id="GO:0031992">
    <property type="term" value="F:energy transducer activity"/>
    <property type="evidence" value="ECO:0007669"/>
    <property type="project" value="TreeGrafter"/>
</dbReference>
<feature type="chain" id="PRO_5021406608" description="TonB C-terminal domain-containing protein" evidence="1">
    <location>
        <begin position="21"/>
        <end position="460"/>
    </location>
</feature>
<evidence type="ECO:0000256" key="1">
    <source>
        <dbReference type="SAM" id="SignalP"/>
    </source>
</evidence>
<dbReference type="PANTHER" id="PTHR33446:SF2">
    <property type="entry name" value="PROTEIN TONB"/>
    <property type="match status" value="1"/>
</dbReference>
<protein>
    <recommendedName>
        <fullName evidence="2">TonB C-terminal domain-containing protein</fullName>
    </recommendedName>
</protein>
<dbReference type="InterPro" id="IPR051045">
    <property type="entry name" value="TonB-dependent_transducer"/>
</dbReference>
<dbReference type="OrthoDB" id="1488726at2"/>
<proteinExistence type="predicted"/>
<dbReference type="InterPro" id="IPR037682">
    <property type="entry name" value="TonB_C"/>
</dbReference>
<dbReference type="Proteomes" id="UP000319700">
    <property type="component" value="Unassembled WGS sequence"/>
</dbReference>
<accession>A0A502F5W6</accession>
<reference evidence="3 4" key="1">
    <citation type="journal article" date="2019" name="Environ. Microbiol.">
        <title>Species interactions and distinct microbial communities in high Arctic permafrost affected cryosols are associated with the CH4 and CO2 gas fluxes.</title>
        <authorList>
            <person name="Altshuler I."/>
            <person name="Hamel J."/>
            <person name="Turney S."/>
            <person name="Magnuson E."/>
            <person name="Levesque R."/>
            <person name="Greer C."/>
            <person name="Whyte L.G."/>
        </authorList>
    </citation>
    <scope>NUCLEOTIDE SEQUENCE [LARGE SCALE GENOMIC DNA]</scope>
    <source>
        <strain evidence="3 4">42</strain>
    </source>
</reference>
<sequence>MKIKLSLFFILLFIAFSCKNENTKNDPDFKPAKSTTKTSVADSLKSDSVIVDSDANDSENTKMLLDFYIKNDKKAQFFLINTSRDTTIVCAEKTRIRIEANSFISSKTGKSVIGQIKISVKEYYTISDILMGRLSTISNGKLLETGGMLNINAVSNGENCELKKDKNIEIEFPRKVEKEGMQLFNGNWKNNEINWSVAANSVDLNHIFTKVDEKPVYPGGLQKMYSFIGNNIRLPDDYINGKVYTRFVIDKEGNVKDIQVTKGIRKDVDDAVIKGLQKLPKFIPGKVNGVAVNTTYNLPITIKQEDEDVRSSSVSSAQKYVKPLYDDKTLKNADTESIQYYLLRSSKLGMINCDRFWNYDESPKIDFVINLKTDAKTSVNVIFHRFKSVMRGFSADDTILFNNIPSGEKITIFAIKYFYKKPFLAVKETEISSKIENDLVFQEVTFEKLKNETEKLNRIN</sequence>